<dbReference type="PANTHER" id="PTHR31183:SF2">
    <property type="entry name" value="TRICHOPLEIN KERATIN FILAMENT-BINDING PROTEIN"/>
    <property type="match status" value="1"/>
</dbReference>
<gene>
    <name evidence="10" type="primary">TCHP</name>
    <name evidence="10" type="ORF">BLAG_LOCUS2397</name>
</gene>
<dbReference type="InterPro" id="IPR043596">
    <property type="entry name" value="CFAP53/TCHP"/>
</dbReference>
<dbReference type="GO" id="GO:0045095">
    <property type="term" value="C:keratin filament"/>
    <property type="evidence" value="ECO:0007669"/>
    <property type="project" value="TreeGrafter"/>
</dbReference>
<keyword evidence="5 7" id="KW-0175">Coiled coil</keyword>
<organism evidence="10 11">
    <name type="scientific">Branchiostoma lanceolatum</name>
    <name type="common">Common lancelet</name>
    <name type="synonym">Amphioxus lanceolatum</name>
    <dbReference type="NCBI Taxonomy" id="7740"/>
    <lineage>
        <taxon>Eukaryota</taxon>
        <taxon>Metazoa</taxon>
        <taxon>Chordata</taxon>
        <taxon>Cephalochordata</taxon>
        <taxon>Leptocardii</taxon>
        <taxon>Amphioxiformes</taxon>
        <taxon>Branchiostomatidae</taxon>
        <taxon>Branchiostoma</taxon>
    </lineage>
</organism>
<proteinExistence type="inferred from homology"/>
<dbReference type="EMBL" id="OV696686">
    <property type="protein sequence ID" value="CAH1233743.1"/>
    <property type="molecule type" value="Genomic_DNA"/>
</dbReference>
<comment type="similarity">
    <text evidence="2">Belongs to the TCHP family.</text>
</comment>
<evidence type="ECO:0000256" key="3">
    <source>
        <dbReference type="ARBA" id="ARBA00017328"/>
    </source>
</evidence>
<reference evidence="10" key="1">
    <citation type="submission" date="2022-01" db="EMBL/GenBank/DDBJ databases">
        <authorList>
            <person name="Braso-Vives M."/>
        </authorList>
    </citation>
    <scope>NUCLEOTIDE SEQUENCE</scope>
</reference>
<dbReference type="PANTHER" id="PTHR31183">
    <property type="entry name" value="TRICHOPLEIN KERATIN FILAMENT-BINDING PROTEIN FAMILY MEMBER"/>
    <property type="match status" value="1"/>
</dbReference>
<evidence type="ECO:0000256" key="7">
    <source>
        <dbReference type="SAM" id="Coils"/>
    </source>
</evidence>
<evidence type="ECO:0000259" key="9">
    <source>
        <dbReference type="Pfam" id="PF13868"/>
    </source>
</evidence>
<keyword evidence="11" id="KW-1185">Reference proteome</keyword>
<sequence>MALPTLPSYWHVRNRQAEQRILRQRNHEAQFRETWDNHARYFHKSNVQTAKGAHWSSHRSYQDSMEAFNTAAEKEAKSARLKERRERLGELLKEERDTYEAELRGMSLDNYRRMESMKERADHLKEKKETERKQIAEVKLKEHFRKNNPDLRQIESEQHKQHVIGAWSDQVEEKEERIASARAEEKHIDDVMERQRLAALKKQREEEIKRRMEEKKQAGVLKEQVEELKDREREAEALKQEEAELLRQQWELEKMEAERQAFEEQRKKADLGRALSRQYKMQMRRKSQQVQEALELDRKILAALSEKADEDRRLQTARREKAQADAVWMKEVVEKQMRLEKEREEELDEMYRHEAERQWAKRDAEWERERLARERLMKEVLEERQDQLAAKMEALRQRQEQVLRSREDLLRQLEVANRLARQEEEERERAVMERKQEVEGQITERRERQRTARERLEQELAEEKRAEQEYDEVLRQEAARLKLGGFEPKSYPRSRRSAWD</sequence>
<evidence type="ECO:0000256" key="5">
    <source>
        <dbReference type="ARBA" id="ARBA00023054"/>
    </source>
</evidence>
<dbReference type="InterPro" id="IPR043597">
    <property type="entry name" value="TPH_dom"/>
</dbReference>
<dbReference type="OrthoDB" id="6431598at2759"/>
<keyword evidence="4" id="KW-0963">Cytoplasm</keyword>
<evidence type="ECO:0000256" key="8">
    <source>
        <dbReference type="SAM" id="MobiDB-lite"/>
    </source>
</evidence>
<dbReference type="AlphaFoldDB" id="A0A8J9W5H7"/>
<evidence type="ECO:0000313" key="10">
    <source>
        <dbReference type="EMBL" id="CAH1233743.1"/>
    </source>
</evidence>
<dbReference type="EMBL" id="OV696686">
    <property type="protein sequence ID" value="CAH1233744.1"/>
    <property type="molecule type" value="Genomic_DNA"/>
</dbReference>
<name>A0A8J9W5H7_BRALA</name>
<keyword evidence="6" id="KW-0206">Cytoskeleton</keyword>
<dbReference type="Pfam" id="PF13868">
    <property type="entry name" value="TPH"/>
    <property type="match status" value="1"/>
</dbReference>
<protein>
    <recommendedName>
        <fullName evidence="3">Trichoplein keratin filament-binding protein</fullName>
    </recommendedName>
</protein>
<evidence type="ECO:0000313" key="11">
    <source>
        <dbReference type="Proteomes" id="UP000838412"/>
    </source>
</evidence>
<dbReference type="GO" id="GO:0006915">
    <property type="term" value="P:apoptotic process"/>
    <property type="evidence" value="ECO:0007669"/>
    <property type="project" value="TreeGrafter"/>
</dbReference>
<evidence type="ECO:0000256" key="1">
    <source>
        <dbReference type="ARBA" id="ARBA00004300"/>
    </source>
</evidence>
<evidence type="ECO:0000256" key="6">
    <source>
        <dbReference type="ARBA" id="ARBA00023212"/>
    </source>
</evidence>
<dbReference type="GO" id="GO:0005813">
    <property type="term" value="C:centrosome"/>
    <property type="evidence" value="ECO:0007669"/>
    <property type="project" value="UniProtKB-SubCell"/>
</dbReference>
<dbReference type="Proteomes" id="UP000838412">
    <property type="component" value="Chromosome 1"/>
</dbReference>
<evidence type="ECO:0000256" key="4">
    <source>
        <dbReference type="ARBA" id="ARBA00022490"/>
    </source>
</evidence>
<feature type="coiled-coil region" evidence="7">
    <location>
        <begin position="71"/>
        <end position="272"/>
    </location>
</feature>
<evidence type="ECO:0000256" key="2">
    <source>
        <dbReference type="ARBA" id="ARBA00010777"/>
    </source>
</evidence>
<accession>A0A8J9W5H7</accession>
<feature type="region of interest" description="Disordered" evidence="8">
    <location>
        <begin position="421"/>
        <end position="453"/>
    </location>
</feature>
<comment type="subcellular location">
    <subcellularLocation>
        <location evidence="1">Cytoplasm</location>
        <location evidence="1">Cytoskeleton</location>
        <location evidence="1">Microtubule organizing center</location>
        <location evidence="1">Centrosome</location>
    </subcellularLocation>
</comment>
<feature type="domain" description="Trichohyalin-plectin-homology" evidence="9">
    <location>
        <begin position="145"/>
        <end position="481"/>
    </location>
</feature>